<dbReference type="EMBL" id="MG252693">
    <property type="protein sequence ID" value="ATW59436.1"/>
    <property type="molecule type" value="Genomic_DNA"/>
</dbReference>
<protein>
    <submittedName>
        <fullName evidence="2">Uncharacterized protein</fullName>
    </submittedName>
</protein>
<keyword evidence="1" id="KW-0812">Transmembrane</keyword>
<proteinExistence type="predicted"/>
<evidence type="ECO:0000256" key="1">
    <source>
        <dbReference type="SAM" id="Phobius"/>
    </source>
</evidence>
<dbReference type="Proteomes" id="UP000241560">
    <property type="component" value="Segment"/>
</dbReference>
<keyword evidence="3" id="KW-1185">Reference proteome</keyword>
<sequence>MVKISLLRSYIVWCVTYTVGALIIANNSGVLSNNECYVIYGVSTLFAVISYVMGRIEDIENKKKEDDD</sequence>
<dbReference type="RefSeq" id="YP_009795866.1">
    <property type="nucleotide sequence ID" value="NC_047897.1"/>
</dbReference>
<accession>A0A2H4PB21</accession>
<evidence type="ECO:0000313" key="3">
    <source>
        <dbReference type="Proteomes" id="UP000241560"/>
    </source>
</evidence>
<reference evidence="2 3" key="1">
    <citation type="submission" date="2017-10" db="EMBL/GenBank/DDBJ databases">
        <title>Isolation and characterisation of Lactobacillus bacteriophages that infect wine-derived L. plantarum strains.</title>
        <authorList>
            <person name="Kyrkou I."/>
            <person name="Hestbjerg Hansen L."/>
        </authorList>
    </citation>
    <scope>NUCLEOTIDE SEQUENCE [LARGE SCALE GENOMIC DNA]</scope>
</reference>
<feature type="transmembrane region" description="Helical" evidence="1">
    <location>
        <begin position="7"/>
        <end position="25"/>
    </location>
</feature>
<name>A0A2H4PB21_9CAUD</name>
<feature type="transmembrane region" description="Helical" evidence="1">
    <location>
        <begin position="37"/>
        <end position="54"/>
    </location>
</feature>
<organism evidence="2 3">
    <name type="scientific">Lactobacillus phage Lenus</name>
    <dbReference type="NCBI Taxonomy" id="2053682"/>
    <lineage>
        <taxon>Viruses</taxon>
        <taxon>Duplodnaviria</taxon>
        <taxon>Heunggongvirae</taxon>
        <taxon>Uroviricota</taxon>
        <taxon>Caudoviricetes</taxon>
        <taxon>Tybeckvirinae</taxon>
        <taxon>Lenusvirus</taxon>
        <taxon>Lenusvirus lenus</taxon>
    </lineage>
</organism>
<evidence type="ECO:0000313" key="2">
    <source>
        <dbReference type="EMBL" id="ATW59436.1"/>
    </source>
</evidence>
<dbReference type="GeneID" id="54986243"/>
<dbReference type="KEGG" id="vg:54986243"/>
<keyword evidence="1" id="KW-0472">Membrane</keyword>
<keyword evidence="1" id="KW-1133">Transmembrane helix</keyword>